<accession>A0ABU5ZKM1</accession>
<dbReference type="Proteomes" id="UP001310386">
    <property type="component" value="Unassembled WGS sequence"/>
</dbReference>
<feature type="transmembrane region" description="Helical" evidence="1">
    <location>
        <begin position="47"/>
        <end position="69"/>
    </location>
</feature>
<gene>
    <name evidence="2" type="ORF">VF724_11965</name>
</gene>
<organism evidence="2 3">
    <name type="scientific">Ferviditalea candida</name>
    <dbReference type="NCBI Taxonomy" id="3108399"/>
    <lineage>
        <taxon>Bacteria</taxon>
        <taxon>Bacillati</taxon>
        <taxon>Bacillota</taxon>
        <taxon>Bacilli</taxon>
        <taxon>Bacillales</taxon>
        <taxon>Paenibacillaceae</taxon>
        <taxon>Ferviditalea</taxon>
    </lineage>
</organism>
<keyword evidence="3" id="KW-1185">Reference proteome</keyword>
<name>A0ABU5ZKM1_9BACL</name>
<keyword evidence="1" id="KW-0812">Transmembrane</keyword>
<dbReference type="EMBL" id="JAYJLD010000016">
    <property type="protein sequence ID" value="MEB3102377.1"/>
    <property type="molecule type" value="Genomic_DNA"/>
</dbReference>
<protein>
    <submittedName>
        <fullName evidence="2">Uncharacterized protein</fullName>
    </submittedName>
</protein>
<proteinExistence type="predicted"/>
<comment type="caution">
    <text evidence="2">The sequence shown here is derived from an EMBL/GenBank/DDBJ whole genome shotgun (WGS) entry which is preliminary data.</text>
</comment>
<feature type="transmembrane region" description="Helical" evidence="1">
    <location>
        <begin position="18"/>
        <end position="35"/>
    </location>
</feature>
<evidence type="ECO:0000313" key="2">
    <source>
        <dbReference type="EMBL" id="MEB3102377.1"/>
    </source>
</evidence>
<reference evidence="2" key="1">
    <citation type="submission" date="2023-12" db="EMBL/GenBank/DDBJ databases">
        <title>Fervidustalea candida gen. nov., sp. nov., a novel member of the family Paenibacillaceae isolated from a geothermal area.</title>
        <authorList>
            <person name="Li W.-J."/>
            <person name="Jiao J.-Y."/>
            <person name="Chen Y."/>
        </authorList>
    </citation>
    <scope>NUCLEOTIDE SEQUENCE</scope>
    <source>
        <strain evidence="2">SYSU GA230002</strain>
    </source>
</reference>
<keyword evidence="1" id="KW-0472">Membrane</keyword>
<dbReference type="RefSeq" id="WP_371754497.1">
    <property type="nucleotide sequence ID" value="NZ_JAYJLD010000016.1"/>
</dbReference>
<evidence type="ECO:0000313" key="3">
    <source>
        <dbReference type="Proteomes" id="UP001310386"/>
    </source>
</evidence>
<keyword evidence="1" id="KW-1133">Transmembrane helix</keyword>
<evidence type="ECO:0000256" key="1">
    <source>
        <dbReference type="SAM" id="Phobius"/>
    </source>
</evidence>
<sequence>MLVAAEAAGASNFQSFDLFMIAFTVVIGIGVLRLMRSPHRTKFSVTLSTIFFLLFLMVDALMIMNWMGVLQDFQNRLFS</sequence>